<dbReference type="AlphaFoldDB" id="A0A512LAD6"/>
<keyword evidence="3" id="KW-1185">Reference proteome</keyword>
<organism evidence="2 3">
    <name type="scientific">Sulfuriferula plumbiphila</name>
    <dbReference type="NCBI Taxonomy" id="171865"/>
    <lineage>
        <taxon>Bacteria</taxon>
        <taxon>Pseudomonadati</taxon>
        <taxon>Pseudomonadota</taxon>
        <taxon>Betaproteobacteria</taxon>
        <taxon>Nitrosomonadales</taxon>
        <taxon>Sulfuricellaceae</taxon>
        <taxon>Sulfuriferula</taxon>
    </lineage>
</organism>
<evidence type="ECO:0000259" key="1">
    <source>
        <dbReference type="Pfam" id="PF05598"/>
    </source>
</evidence>
<dbReference type="InterPro" id="IPR008490">
    <property type="entry name" value="Transposase_InsH_N"/>
</dbReference>
<comment type="caution">
    <text evidence="2">The sequence shown here is derived from an EMBL/GenBank/DDBJ whole genome shotgun (WGS) entry which is preliminary data.</text>
</comment>
<evidence type="ECO:0000313" key="3">
    <source>
        <dbReference type="Proteomes" id="UP000321337"/>
    </source>
</evidence>
<feature type="domain" description="Transposase InsH N-terminal" evidence="1">
    <location>
        <begin position="1"/>
        <end position="47"/>
    </location>
</feature>
<proteinExistence type="predicted"/>
<evidence type="ECO:0000313" key="2">
    <source>
        <dbReference type="EMBL" id="GEP31440.1"/>
    </source>
</evidence>
<gene>
    <name evidence="2" type="ORF">TPL01_25780</name>
</gene>
<accession>A0A512LAD6</accession>
<protein>
    <recommendedName>
        <fullName evidence="1">Transposase InsH N-terminal domain-containing protein</fullName>
    </recommendedName>
</protein>
<reference evidence="2 3" key="1">
    <citation type="submission" date="2019-07" db="EMBL/GenBank/DDBJ databases">
        <title>Whole genome shotgun sequence of Thiobacillus plumbophilus NBRC 107929.</title>
        <authorList>
            <person name="Hosoyama A."/>
            <person name="Uohara A."/>
            <person name="Ohji S."/>
            <person name="Ichikawa N."/>
        </authorList>
    </citation>
    <scope>NUCLEOTIDE SEQUENCE [LARGE SCALE GENOMIC DNA]</scope>
    <source>
        <strain evidence="2 3">NBRC 107929</strain>
    </source>
</reference>
<dbReference type="RefSeq" id="WP_147074410.1">
    <property type="nucleotide sequence ID" value="NZ_AP021884.1"/>
</dbReference>
<dbReference type="OrthoDB" id="9774608at2"/>
<dbReference type="PANTHER" id="PTHR35604:SF2">
    <property type="entry name" value="TRANSPOSASE INSH FOR INSERTION SEQUENCE ELEMENT IS5A-RELATED"/>
    <property type="match status" value="1"/>
</dbReference>
<name>A0A512LAD6_9PROT</name>
<dbReference type="PANTHER" id="PTHR35604">
    <property type="entry name" value="TRANSPOSASE INSH FOR INSERTION SEQUENCE ELEMENT IS5A-RELATED"/>
    <property type="match status" value="1"/>
</dbReference>
<sequence length="122" mass="13774">MQQWFNFPDRQMEDALYEIESIRRFAGFTTVTAALPDETTILKFRHRLEGKALTEPLLAAINGHLKAQEMLISKGTMVDARIIHAPSSTRNAAGERDPEQRLAERLCTSSITIRLALLSHLI</sequence>
<dbReference type="EMBL" id="BKAD01000030">
    <property type="protein sequence ID" value="GEP31440.1"/>
    <property type="molecule type" value="Genomic_DNA"/>
</dbReference>
<dbReference type="Proteomes" id="UP000321337">
    <property type="component" value="Unassembled WGS sequence"/>
</dbReference>
<dbReference type="Pfam" id="PF05598">
    <property type="entry name" value="DUF772"/>
    <property type="match status" value="1"/>
</dbReference>